<dbReference type="PANTHER" id="PTHR43122">
    <property type="entry name" value="FERREDOXIN SUBUNIT OF PYRUVATE:FLAVODOXIN OXIDOREDUCTASE-RELATED"/>
    <property type="match status" value="1"/>
</dbReference>
<dbReference type="PROSITE" id="PS51379">
    <property type="entry name" value="4FE4S_FER_2"/>
    <property type="match status" value="2"/>
</dbReference>
<dbReference type="GO" id="GO:0046872">
    <property type="term" value="F:metal ion binding"/>
    <property type="evidence" value="ECO:0007669"/>
    <property type="project" value="UniProtKB-KW"/>
</dbReference>
<gene>
    <name evidence="5" type="ORF">FRC53_08770</name>
</gene>
<proteinExistence type="predicted"/>
<feature type="domain" description="4Fe-4S ferredoxin-type" evidence="4">
    <location>
        <begin position="195"/>
        <end position="224"/>
    </location>
</feature>
<keyword evidence="2" id="KW-0408">Iron</keyword>
<feature type="domain" description="4Fe-4S ferredoxin-type" evidence="4">
    <location>
        <begin position="226"/>
        <end position="254"/>
    </location>
</feature>
<reference evidence="5" key="1">
    <citation type="journal article" date="2020" name="Appl. Environ. Microbiol.">
        <title>Medium-Chain Fatty Acid Synthesis by 'Candidatus Weimeria bifida' gen. nov., sp. nov., and 'Candidatus Pseudoramibacter fermentans' sp. nov.</title>
        <authorList>
            <person name="Scarborough M.J."/>
            <person name="Myers K.S."/>
            <person name="Donohue T.J."/>
            <person name="Noguera D.R."/>
        </authorList>
    </citation>
    <scope>NUCLEOTIDE SEQUENCE</scope>
    <source>
        <strain evidence="5">EUB1.1</strain>
    </source>
</reference>
<dbReference type="Gene3D" id="3.40.50.360">
    <property type="match status" value="1"/>
</dbReference>
<dbReference type="SUPFAM" id="SSF54862">
    <property type="entry name" value="4Fe-4S ferredoxins"/>
    <property type="match status" value="1"/>
</dbReference>
<organism evidence="5 6">
    <name type="scientific">Candidatus Pseudoramibacter fermentans</name>
    <dbReference type="NCBI Taxonomy" id="2594427"/>
    <lineage>
        <taxon>Bacteria</taxon>
        <taxon>Bacillati</taxon>
        <taxon>Bacillota</taxon>
        <taxon>Clostridia</taxon>
        <taxon>Eubacteriales</taxon>
        <taxon>Eubacteriaceae</taxon>
        <taxon>Pseudoramibacter</taxon>
    </lineage>
</organism>
<evidence type="ECO:0000313" key="5">
    <source>
        <dbReference type="EMBL" id="MQM73487.1"/>
    </source>
</evidence>
<dbReference type="Proteomes" id="UP000473648">
    <property type="component" value="Unassembled WGS sequence"/>
</dbReference>
<dbReference type="AlphaFoldDB" id="A0A6L5GTF5"/>
<dbReference type="SUPFAM" id="SSF52218">
    <property type="entry name" value="Flavoproteins"/>
    <property type="match status" value="1"/>
</dbReference>
<evidence type="ECO:0000256" key="2">
    <source>
        <dbReference type="ARBA" id="ARBA00023004"/>
    </source>
</evidence>
<dbReference type="InterPro" id="IPR029039">
    <property type="entry name" value="Flavoprotein-like_sf"/>
</dbReference>
<dbReference type="PANTHER" id="PTHR43122:SF1">
    <property type="entry name" value="IRON-SULFUR-BINDING PROTEIN"/>
    <property type="match status" value="1"/>
</dbReference>
<evidence type="ECO:0000256" key="3">
    <source>
        <dbReference type="ARBA" id="ARBA00023014"/>
    </source>
</evidence>
<dbReference type="Pfam" id="PF13187">
    <property type="entry name" value="Fer4_9"/>
    <property type="match status" value="1"/>
</dbReference>
<keyword evidence="3" id="KW-0411">Iron-sulfur</keyword>
<dbReference type="InterPro" id="IPR017896">
    <property type="entry name" value="4Fe4S_Fe-S-bd"/>
</dbReference>
<accession>A0A6L5GTF5</accession>
<dbReference type="GO" id="GO:0051536">
    <property type="term" value="F:iron-sulfur cluster binding"/>
    <property type="evidence" value="ECO:0007669"/>
    <property type="project" value="UniProtKB-KW"/>
</dbReference>
<sequence length="283" mass="30579">MEITKTMAIYFSPTTNTRRMTLAVAKGVASVFGTQLHFKNWARPRMREQDTVFDSQTLAVVGMPTYAGRLPNLIAPSLKAHLKGNKTPAIAVVTYGNRDYENSLAELVDLLSNNGFIVVAALAAPCAHAFADIGTGRPSDQDLMDAIVFGQQVGVNLAQVEYERQLKRVAVPGDPAAPYYRPLKADGTPANFLKAKPEVDAEKCTGCSVCVRLCPMGSVSINPVSGKAEIHGVCIKCQACLRGCEPGALSFTDPEFLAHKAMLEANYTEKKDASYFPFTIDAE</sequence>
<evidence type="ECO:0000259" key="4">
    <source>
        <dbReference type="PROSITE" id="PS51379"/>
    </source>
</evidence>
<comment type="caution">
    <text evidence="5">The sequence shown here is derived from an EMBL/GenBank/DDBJ whole genome shotgun (WGS) entry which is preliminary data.</text>
</comment>
<dbReference type="PROSITE" id="PS00198">
    <property type="entry name" value="4FE4S_FER_1"/>
    <property type="match status" value="1"/>
</dbReference>
<evidence type="ECO:0000256" key="1">
    <source>
        <dbReference type="ARBA" id="ARBA00022723"/>
    </source>
</evidence>
<dbReference type="EMBL" id="VOGB01000005">
    <property type="protein sequence ID" value="MQM73487.1"/>
    <property type="molecule type" value="Genomic_DNA"/>
</dbReference>
<dbReference type="InterPro" id="IPR017900">
    <property type="entry name" value="4Fe4S_Fe_S_CS"/>
</dbReference>
<keyword evidence="1" id="KW-0479">Metal-binding</keyword>
<protein>
    <submittedName>
        <fullName evidence="5">Ferredoxin</fullName>
    </submittedName>
</protein>
<keyword evidence="6" id="KW-1185">Reference proteome</keyword>
<name>A0A6L5GTF5_9FIRM</name>
<dbReference type="Gene3D" id="3.30.70.20">
    <property type="match status" value="1"/>
</dbReference>
<evidence type="ECO:0000313" key="6">
    <source>
        <dbReference type="Proteomes" id="UP000473648"/>
    </source>
</evidence>